<dbReference type="EMBL" id="KQ976697">
    <property type="protein sequence ID" value="KYM77530.1"/>
    <property type="molecule type" value="Genomic_DNA"/>
</dbReference>
<evidence type="ECO:0000313" key="1">
    <source>
        <dbReference type="EMBL" id="KYM77530.1"/>
    </source>
</evidence>
<protein>
    <submittedName>
        <fullName evidence="1">Uncharacterized protein</fullName>
    </submittedName>
</protein>
<dbReference type="Proteomes" id="UP000078540">
    <property type="component" value="Unassembled WGS sequence"/>
</dbReference>
<sequence>MPGTLYLMRQRVTSNHPPHTTTEEGLVVAVTVISAAETFRVRGCPPFGSQRAWFGPMVETCLSEPGCSHGVVMVLVSQKEPSAGLAGFTALLGMLNESAGQYIVQPRPRLMPVVAFMFATEVGNWYPPPRDYLSLPSSNNCSPALSRR</sequence>
<proteinExistence type="predicted"/>
<dbReference type="AlphaFoldDB" id="A0A195AZS1"/>
<organism evidence="1 2">
    <name type="scientific">Atta colombica</name>
    <dbReference type="NCBI Taxonomy" id="520822"/>
    <lineage>
        <taxon>Eukaryota</taxon>
        <taxon>Metazoa</taxon>
        <taxon>Ecdysozoa</taxon>
        <taxon>Arthropoda</taxon>
        <taxon>Hexapoda</taxon>
        <taxon>Insecta</taxon>
        <taxon>Pterygota</taxon>
        <taxon>Neoptera</taxon>
        <taxon>Endopterygota</taxon>
        <taxon>Hymenoptera</taxon>
        <taxon>Apocrita</taxon>
        <taxon>Aculeata</taxon>
        <taxon>Formicoidea</taxon>
        <taxon>Formicidae</taxon>
        <taxon>Myrmicinae</taxon>
        <taxon>Atta</taxon>
    </lineage>
</organism>
<reference evidence="1 2" key="1">
    <citation type="submission" date="2015-09" db="EMBL/GenBank/DDBJ databases">
        <title>Atta colombica WGS genome.</title>
        <authorList>
            <person name="Nygaard S."/>
            <person name="Hu H."/>
            <person name="Boomsma J."/>
            <person name="Zhang G."/>
        </authorList>
    </citation>
    <scope>NUCLEOTIDE SEQUENCE [LARGE SCALE GENOMIC DNA]</scope>
    <source>
        <strain evidence="1">Treedump-2</strain>
        <tissue evidence="1">Whole body</tissue>
    </source>
</reference>
<gene>
    <name evidence="1" type="ORF">ALC53_12024</name>
</gene>
<evidence type="ECO:0000313" key="2">
    <source>
        <dbReference type="Proteomes" id="UP000078540"/>
    </source>
</evidence>
<name>A0A195AZS1_9HYME</name>
<accession>A0A195AZS1</accession>
<keyword evidence="2" id="KW-1185">Reference proteome</keyword>